<evidence type="ECO:0000313" key="3">
    <source>
        <dbReference type="Proteomes" id="UP001642483"/>
    </source>
</evidence>
<organism evidence="2 3">
    <name type="scientific">Clavelina lepadiformis</name>
    <name type="common">Light-bulb sea squirt</name>
    <name type="synonym">Ascidia lepadiformis</name>
    <dbReference type="NCBI Taxonomy" id="159417"/>
    <lineage>
        <taxon>Eukaryota</taxon>
        <taxon>Metazoa</taxon>
        <taxon>Chordata</taxon>
        <taxon>Tunicata</taxon>
        <taxon>Ascidiacea</taxon>
        <taxon>Aplousobranchia</taxon>
        <taxon>Clavelinidae</taxon>
        <taxon>Clavelina</taxon>
    </lineage>
</organism>
<reference evidence="2 3" key="1">
    <citation type="submission" date="2024-02" db="EMBL/GenBank/DDBJ databases">
        <authorList>
            <person name="Daric V."/>
            <person name="Darras S."/>
        </authorList>
    </citation>
    <scope>NUCLEOTIDE SEQUENCE [LARGE SCALE GENOMIC DNA]</scope>
</reference>
<proteinExistence type="predicted"/>
<evidence type="ECO:0000313" key="2">
    <source>
        <dbReference type="EMBL" id="CAK8680370.1"/>
    </source>
</evidence>
<protein>
    <submittedName>
        <fullName evidence="2">Uncharacterized protein</fullName>
    </submittedName>
</protein>
<comment type="caution">
    <text evidence="2">The sequence shown here is derived from an EMBL/GenBank/DDBJ whole genome shotgun (WGS) entry which is preliminary data.</text>
</comment>
<dbReference type="Proteomes" id="UP001642483">
    <property type="component" value="Unassembled WGS sequence"/>
</dbReference>
<feature type="region of interest" description="Disordered" evidence="1">
    <location>
        <begin position="1"/>
        <end position="67"/>
    </location>
</feature>
<keyword evidence="3" id="KW-1185">Reference proteome</keyword>
<sequence>MFQMEGLTVSDADPFPTFETEGKPKAKKKTEKTTKGSYTEGSGRSSKFKSRPFWEEEDFGPPQYQEVATDGSVPRKYVKSTFKIRNCDILNANIAGQGPVDMETSYQRYQPGSKKSNLKVSGGEFNQTTLGGDATYKNDSSVIGAGTGAGVGTVPGLIDIDKVQPPFSPESYIVKLLQTKISSENLVKLLEKKYGVVRLAHSIPKSANKREEVIHTLLKIADMEEMEG</sequence>
<dbReference type="EMBL" id="CAWYQH010000068">
    <property type="protein sequence ID" value="CAK8680370.1"/>
    <property type="molecule type" value="Genomic_DNA"/>
</dbReference>
<gene>
    <name evidence="2" type="ORF">CVLEPA_LOCUS10630</name>
</gene>
<evidence type="ECO:0000256" key="1">
    <source>
        <dbReference type="SAM" id="MobiDB-lite"/>
    </source>
</evidence>
<accession>A0ABP0FPH6</accession>
<name>A0ABP0FPH6_CLALP</name>